<dbReference type="EMBL" id="JBFALK010000015">
    <property type="protein sequence ID" value="MEV0972178.1"/>
    <property type="molecule type" value="Genomic_DNA"/>
</dbReference>
<accession>A0ABV3GKK5</accession>
<reference evidence="1 2" key="1">
    <citation type="submission" date="2024-06" db="EMBL/GenBank/DDBJ databases">
        <title>The Natural Products Discovery Center: Release of the First 8490 Sequenced Strains for Exploring Actinobacteria Biosynthetic Diversity.</title>
        <authorList>
            <person name="Kalkreuter E."/>
            <person name="Kautsar S.A."/>
            <person name="Yang D."/>
            <person name="Bader C.D."/>
            <person name="Teijaro C.N."/>
            <person name="Fluegel L."/>
            <person name="Davis C.M."/>
            <person name="Simpson J.R."/>
            <person name="Lauterbach L."/>
            <person name="Steele A.D."/>
            <person name="Gui C."/>
            <person name="Meng S."/>
            <person name="Li G."/>
            <person name="Viehrig K."/>
            <person name="Ye F."/>
            <person name="Su P."/>
            <person name="Kiefer A.F."/>
            <person name="Nichols A."/>
            <person name="Cepeda A.J."/>
            <person name="Yan W."/>
            <person name="Fan B."/>
            <person name="Jiang Y."/>
            <person name="Adhikari A."/>
            <person name="Zheng C.-J."/>
            <person name="Schuster L."/>
            <person name="Cowan T.M."/>
            <person name="Smanski M.J."/>
            <person name="Chevrette M.G."/>
            <person name="De Carvalho L.P.S."/>
            <person name="Shen B."/>
        </authorList>
    </citation>
    <scope>NUCLEOTIDE SEQUENCE [LARGE SCALE GENOMIC DNA]</scope>
    <source>
        <strain evidence="1 2">NPDC050100</strain>
    </source>
</reference>
<dbReference type="InterPro" id="IPR008930">
    <property type="entry name" value="Terpenoid_cyclase/PrenylTrfase"/>
</dbReference>
<dbReference type="RefSeq" id="WP_358137060.1">
    <property type="nucleotide sequence ID" value="NZ_JBFALK010000015.1"/>
</dbReference>
<comment type="caution">
    <text evidence="1">The sequence shown here is derived from an EMBL/GenBank/DDBJ whole genome shotgun (WGS) entry which is preliminary data.</text>
</comment>
<keyword evidence="2" id="KW-1185">Reference proteome</keyword>
<evidence type="ECO:0000313" key="1">
    <source>
        <dbReference type="EMBL" id="MEV0972178.1"/>
    </source>
</evidence>
<proteinExistence type="predicted"/>
<name>A0ABV3GKK5_MICGL</name>
<gene>
    <name evidence="1" type="ORF">AB0I59_26570</name>
</gene>
<dbReference type="Proteomes" id="UP001551675">
    <property type="component" value="Unassembled WGS sequence"/>
</dbReference>
<sequence>MAAHARVLDRRRFEVVLGRTDAAAVLAALDGYRNPGGGYGWGLEPDLRSPESQPGAALHAFEVFEDIAPATAPQAAALCDWLESVSLPDGGLPFALPLTVAAGTAPWWKGADPAVSALQITAVTAAAAWRVAAHDPAVAAHPWLERATRYCLSTIEAIDRAPSAHVLAFAVRFLDAVHDSRPEAADLLRRLAKHLPADGRVRVEGGTEEERLYPLDFAPYPDRPARDLFAPEMISADLDRLAALRQDDGGWIVDYATISPAGALDWRGHITVRAVDILRRNGRI</sequence>
<evidence type="ECO:0000313" key="2">
    <source>
        <dbReference type="Proteomes" id="UP001551675"/>
    </source>
</evidence>
<protein>
    <submittedName>
        <fullName evidence="1">Uncharacterized protein</fullName>
    </submittedName>
</protein>
<organism evidence="1 2">
    <name type="scientific">Microtetraspora glauca</name>
    <dbReference type="NCBI Taxonomy" id="1996"/>
    <lineage>
        <taxon>Bacteria</taxon>
        <taxon>Bacillati</taxon>
        <taxon>Actinomycetota</taxon>
        <taxon>Actinomycetes</taxon>
        <taxon>Streptosporangiales</taxon>
        <taxon>Streptosporangiaceae</taxon>
        <taxon>Microtetraspora</taxon>
    </lineage>
</organism>
<dbReference type="SUPFAM" id="SSF48239">
    <property type="entry name" value="Terpenoid cyclases/Protein prenyltransferases"/>
    <property type="match status" value="1"/>
</dbReference>